<dbReference type="InterPro" id="IPR014030">
    <property type="entry name" value="Ketoacyl_synth_N"/>
</dbReference>
<reference evidence="5 6" key="1">
    <citation type="journal article" date="2016" name="Front. Microbiol.">
        <title>Fuerstia marisgermanicae gen. nov., sp. nov., an Unusual Member of the Phylum Planctomycetes from the German Wadden Sea.</title>
        <authorList>
            <person name="Kohn T."/>
            <person name="Heuer A."/>
            <person name="Jogler M."/>
            <person name="Vollmers J."/>
            <person name="Boedeker C."/>
            <person name="Bunk B."/>
            <person name="Rast P."/>
            <person name="Borchert D."/>
            <person name="Glockner I."/>
            <person name="Freese H.M."/>
            <person name="Klenk H.P."/>
            <person name="Overmann J."/>
            <person name="Kaster A.K."/>
            <person name="Rohde M."/>
            <person name="Wiegand S."/>
            <person name="Jogler C."/>
        </authorList>
    </citation>
    <scope>NUCLEOTIDE SEQUENCE [LARGE SCALE GENOMIC DNA]</scope>
    <source>
        <strain evidence="5 6">NH11</strain>
    </source>
</reference>
<dbReference type="PANTHER" id="PTHR11712">
    <property type="entry name" value="POLYKETIDE SYNTHASE-RELATED"/>
    <property type="match status" value="1"/>
</dbReference>
<keyword evidence="2 3" id="KW-0808">Transferase</keyword>
<dbReference type="SMART" id="SM00825">
    <property type="entry name" value="PKS_KS"/>
    <property type="match status" value="1"/>
</dbReference>
<dbReference type="Pfam" id="PF02801">
    <property type="entry name" value="Ketoacyl-synt_C"/>
    <property type="match status" value="1"/>
</dbReference>
<evidence type="ECO:0000256" key="1">
    <source>
        <dbReference type="ARBA" id="ARBA00008467"/>
    </source>
</evidence>
<dbReference type="EC" id="2.3.1.179" evidence="5"/>
<name>A0A1P8WJE8_9PLAN</name>
<dbReference type="CDD" id="cd00834">
    <property type="entry name" value="KAS_I_II"/>
    <property type="match status" value="1"/>
</dbReference>
<feature type="domain" description="Ketosynthase family 3 (KS3)" evidence="4">
    <location>
        <begin position="6"/>
        <end position="428"/>
    </location>
</feature>
<dbReference type="Pfam" id="PF00109">
    <property type="entry name" value="ketoacyl-synt"/>
    <property type="match status" value="1"/>
</dbReference>
<accession>A0A1P8WJE8</accession>
<sequence length="429" mass="45760">MAGCDGIRAVVTGVGVVSPIGIGKDRFWDSLMQNRSGIDYLQSIASDDLPSPFAAEVRDFDPATMLRDRKFVKVMSRDMQLGAASANLAMKDAAIKRGDIDPYRLGVVYGAGRMTTHPAELLAGVQASTDESNHFSMTRWGEGGMGRVAPLWLLRQLPNMPACHISIDHNAAGPNNTITCRDASALLALGEAVRVIEAGRADAMIVGACSSNIHPVDIAKFHKFEGLSKRNDDPSRVCRPFDFERDGAVVGEGAATFVVESYEHARRRGADIYAEVLGIGAGCDGKGYANESAGLGLVRAIESTVRRAQIRPDELGHINAQGKSTQADDIVESRAYNRSLGDCVLKVPVTAMKSFIGHFDAGAGAVELAGTLLSLKNGEVPATLNYEIPDPRCRLNVVQEGPQKLKSRTALSVNRTAMGQSAAAVLRAV</sequence>
<evidence type="ECO:0000256" key="3">
    <source>
        <dbReference type="RuleBase" id="RU003694"/>
    </source>
</evidence>
<organism evidence="5 6">
    <name type="scientific">Fuerstiella marisgermanici</name>
    <dbReference type="NCBI Taxonomy" id="1891926"/>
    <lineage>
        <taxon>Bacteria</taxon>
        <taxon>Pseudomonadati</taxon>
        <taxon>Planctomycetota</taxon>
        <taxon>Planctomycetia</taxon>
        <taxon>Planctomycetales</taxon>
        <taxon>Planctomycetaceae</taxon>
        <taxon>Fuerstiella</taxon>
    </lineage>
</organism>
<dbReference type="PROSITE" id="PS52004">
    <property type="entry name" value="KS3_2"/>
    <property type="match status" value="1"/>
</dbReference>
<evidence type="ECO:0000313" key="5">
    <source>
        <dbReference type="EMBL" id="APZ94196.1"/>
    </source>
</evidence>
<dbReference type="GO" id="GO:0004315">
    <property type="term" value="F:3-oxoacyl-[acyl-carrier-protein] synthase activity"/>
    <property type="evidence" value="ECO:0007669"/>
    <property type="project" value="UniProtKB-EC"/>
</dbReference>
<dbReference type="Gene3D" id="3.40.47.10">
    <property type="match status" value="2"/>
</dbReference>
<dbReference type="EMBL" id="CP017641">
    <property type="protein sequence ID" value="APZ94196.1"/>
    <property type="molecule type" value="Genomic_DNA"/>
</dbReference>
<keyword evidence="6" id="KW-1185">Reference proteome</keyword>
<gene>
    <name evidence="5" type="primary">fabF_4</name>
    <name evidence="5" type="ORF">Fuma_03820</name>
</gene>
<dbReference type="GO" id="GO:0005829">
    <property type="term" value="C:cytosol"/>
    <property type="evidence" value="ECO:0007669"/>
    <property type="project" value="TreeGrafter"/>
</dbReference>
<dbReference type="STRING" id="1891926.Fuma_03820"/>
<comment type="similarity">
    <text evidence="1 3">Belongs to the thiolase-like superfamily. Beta-ketoacyl-ACP synthases family.</text>
</comment>
<dbReference type="RefSeq" id="WP_077025547.1">
    <property type="nucleotide sequence ID" value="NZ_CP017641.1"/>
</dbReference>
<dbReference type="AlphaFoldDB" id="A0A1P8WJE8"/>
<protein>
    <submittedName>
        <fullName evidence="5">3-oxoacyl-[acyl-carrier-protein] synthase 2</fullName>
        <ecNumber evidence="5">2.3.1.179</ecNumber>
    </submittedName>
</protein>
<evidence type="ECO:0000256" key="2">
    <source>
        <dbReference type="ARBA" id="ARBA00022679"/>
    </source>
</evidence>
<evidence type="ECO:0000313" key="6">
    <source>
        <dbReference type="Proteomes" id="UP000187735"/>
    </source>
</evidence>
<dbReference type="Proteomes" id="UP000187735">
    <property type="component" value="Chromosome"/>
</dbReference>
<dbReference type="OrthoDB" id="292158at2"/>
<dbReference type="SUPFAM" id="SSF53901">
    <property type="entry name" value="Thiolase-like"/>
    <property type="match status" value="2"/>
</dbReference>
<dbReference type="InterPro" id="IPR014031">
    <property type="entry name" value="Ketoacyl_synth_C"/>
</dbReference>
<dbReference type="InterPro" id="IPR000794">
    <property type="entry name" value="Beta-ketoacyl_synthase"/>
</dbReference>
<evidence type="ECO:0000259" key="4">
    <source>
        <dbReference type="PROSITE" id="PS52004"/>
    </source>
</evidence>
<dbReference type="InterPro" id="IPR020841">
    <property type="entry name" value="PKS_Beta-ketoAc_synthase_dom"/>
</dbReference>
<keyword evidence="5" id="KW-0012">Acyltransferase</keyword>
<proteinExistence type="inferred from homology"/>
<dbReference type="InterPro" id="IPR016039">
    <property type="entry name" value="Thiolase-like"/>
</dbReference>
<dbReference type="PANTHER" id="PTHR11712:SF336">
    <property type="entry name" value="3-OXOACYL-[ACYL-CARRIER-PROTEIN] SYNTHASE, MITOCHONDRIAL"/>
    <property type="match status" value="1"/>
</dbReference>
<dbReference type="GO" id="GO:0006633">
    <property type="term" value="P:fatty acid biosynthetic process"/>
    <property type="evidence" value="ECO:0007669"/>
    <property type="project" value="TreeGrafter"/>
</dbReference>
<dbReference type="KEGG" id="fmr:Fuma_03820"/>